<dbReference type="AlphaFoldDB" id="A0A1G9TVK1"/>
<evidence type="ECO:0000259" key="1">
    <source>
        <dbReference type="Pfam" id="PF18009"/>
    </source>
</evidence>
<dbReference type="EMBL" id="FNIA01000003">
    <property type="protein sequence ID" value="SDM51444.1"/>
    <property type="molecule type" value="Genomic_DNA"/>
</dbReference>
<dbReference type="RefSeq" id="WP_175526371.1">
    <property type="nucleotide sequence ID" value="NZ_FNIA01000003.1"/>
</dbReference>
<gene>
    <name evidence="4" type="ORF">SAMN05192554_103146</name>
</gene>
<feature type="domain" description="DR2241 4Fe-4S iron-sulfur cluster binding" evidence="1">
    <location>
        <begin position="212"/>
        <end position="292"/>
    </location>
</feature>
<evidence type="ECO:0000313" key="4">
    <source>
        <dbReference type="EMBL" id="SDM51444.1"/>
    </source>
</evidence>
<dbReference type="Gene3D" id="3.30.1360.190">
    <property type="match status" value="1"/>
</dbReference>
<dbReference type="Pfam" id="PF18009">
    <property type="entry name" value="Fer4_23"/>
    <property type="match status" value="1"/>
</dbReference>
<dbReference type="InterPro" id="IPR055772">
    <property type="entry name" value="DUF7348"/>
</dbReference>
<proteinExistence type="predicted"/>
<evidence type="ECO:0000313" key="5">
    <source>
        <dbReference type="Proteomes" id="UP000199370"/>
    </source>
</evidence>
<feature type="domain" description="DUF7348" evidence="3">
    <location>
        <begin position="10"/>
        <end position="78"/>
    </location>
</feature>
<evidence type="ECO:0000259" key="2">
    <source>
        <dbReference type="Pfam" id="PF18069"/>
    </source>
</evidence>
<dbReference type="InterPro" id="IPR041181">
    <property type="entry name" value="DR2241_middle"/>
</dbReference>
<dbReference type="OrthoDB" id="194676at2157"/>
<accession>A0A1G9TVK1</accession>
<reference evidence="5" key="1">
    <citation type="submission" date="2016-10" db="EMBL/GenBank/DDBJ databases">
        <authorList>
            <person name="Varghese N."/>
            <person name="Submissions S."/>
        </authorList>
    </citation>
    <scope>NUCLEOTIDE SEQUENCE [LARGE SCALE GENOMIC DNA]</scope>
    <source>
        <strain evidence="5">EB21,IBRC-M 10013,KCTC 4048</strain>
    </source>
</reference>
<dbReference type="Proteomes" id="UP000199370">
    <property type="component" value="Unassembled WGS sequence"/>
</dbReference>
<evidence type="ECO:0000259" key="3">
    <source>
        <dbReference type="Pfam" id="PF24039"/>
    </source>
</evidence>
<dbReference type="Gene3D" id="3.30.70.2320">
    <property type="match status" value="1"/>
</dbReference>
<dbReference type="Pfam" id="PF18069">
    <property type="entry name" value="DR2241"/>
    <property type="match status" value="1"/>
</dbReference>
<organism evidence="4 5">
    <name type="scientific">Haloarchaeobius iranensis</name>
    <dbReference type="NCBI Taxonomy" id="996166"/>
    <lineage>
        <taxon>Archaea</taxon>
        <taxon>Methanobacteriati</taxon>
        <taxon>Methanobacteriota</taxon>
        <taxon>Stenosarchaea group</taxon>
        <taxon>Halobacteria</taxon>
        <taxon>Halobacteriales</taxon>
        <taxon>Halorubellaceae</taxon>
        <taxon>Haloarchaeobius</taxon>
    </lineage>
</organism>
<name>A0A1G9TVK1_9EURY</name>
<dbReference type="STRING" id="996166.SAMN05192554_103146"/>
<dbReference type="InterPro" id="IPR041346">
    <property type="entry name" value="DR2241_Fer4"/>
</dbReference>
<sequence>MPATDADLAPDQFEDLVDAVTGGPVEFDGLVVQYEDDGYVFEVPDLHREHLSVEELERVAAANAEWVSNWHFWNVVVGGEGTARRAFLRWLEAADEHSVRGRYDAMADGGIHHEWGELLVTVELGEVGYRRYELRHVDDADAGRGTLTAHTEPRNLRDLSKYDDSGRYRPLKTAPSLVDGWVLSDLTSGELKEALGFVYPATVENWHREQEGTLDVTHWRETAERQTGIYGVVEELPREAVEWVTEAACVDSQCLKRREWQYDEDDHLETPGGDGPFPCREPCSLVVAAARKWTKLEEEDEHTYEFDLTPSEKEQLEAIVDAVADGRTEGIREADVYEGANRYRARYLRAKRFDDDGNLCGVPTEE</sequence>
<keyword evidence="5" id="KW-1185">Reference proteome</keyword>
<feature type="domain" description="DR2241 stabilising" evidence="2">
    <location>
        <begin position="100"/>
        <end position="210"/>
    </location>
</feature>
<protein>
    <submittedName>
        <fullName evidence="4">Uncharacterized protein</fullName>
    </submittedName>
</protein>
<dbReference type="Pfam" id="PF24039">
    <property type="entry name" value="DUF7348"/>
    <property type="match status" value="1"/>
</dbReference>